<dbReference type="AlphaFoldDB" id="A0A438GR01"/>
<dbReference type="PANTHER" id="PTHR36617">
    <property type="entry name" value="PROTEIN, PUTATIVE-RELATED"/>
    <property type="match status" value="1"/>
</dbReference>
<dbReference type="PANTHER" id="PTHR36617:SF16">
    <property type="entry name" value="OS04G0516500 PROTEIN"/>
    <property type="match status" value="1"/>
</dbReference>
<name>A0A438GR01_VITVI</name>
<evidence type="ECO:0000313" key="2">
    <source>
        <dbReference type="EMBL" id="RVW74612.1"/>
    </source>
</evidence>
<proteinExistence type="predicted"/>
<evidence type="ECO:0000256" key="1">
    <source>
        <dbReference type="SAM" id="SignalP"/>
    </source>
</evidence>
<protein>
    <recommendedName>
        <fullName evidence="4">Reverse transcriptase zinc-binding domain-containing protein</fullName>
    </recommendedName>
</protein>
<accession>A0A438GR01</accession>
<gene>
    <name evidence="2" type="ORF">CK203_050884</name>
</gene>
<feature type="chain" id="PRO_5019156100" description="Reverse transcriptase zinc-binding domain-containing protein" evidence="1">
    <location>
        <begin position="17"/>
        <end position="149"/>
    </location>
</feature>
<reference evidence="2 3" key="1">
    <citation type="journal article" date="2018" name="PLoS Genet.">
        <title>Population sequencing reveals clonal diversity and ancestral inbreeding in the grapevine cultivar Chardonnay.</title>
        <authorList>
            <person name="Roach M.J."/>
            <person name="Johnson D.L."/>
            <person name="Bohlmann J."/>
            <person name="van Vuuren H.J."/>
            <person name="Jones S.J."/>
            <person name="Pretorius I.S."/>
            <person name="Schmidt S.A."/>
            <person name="Borneman A.R."/>
        </authorList>
    </citation>
    <scope>NUCLEOTIDE SEQUENCE [LARGE SCALE GENOMIC DNA]</scope>
    <source>
        <strain evidence="3">cv. Chardonnay</strain>
        <tissue evidence="2">Leaf</tissue>
    </source>
</reference>
<dbReference type="EMBL" id="QGNW01000367">
    <property type="protein sequence ID" value="RVW74612.1"/>
    <property type="molecule type" value="Genomic_DNA"/>
</dbReference>
<evidence type="ECO:0000313" key="3">
    <source>
        <dbReference type="Proteomes" id="UP000288805"/>
    </source>
</evidence>
<feature type="signal peptide" evidence="1">
    <location>
        <begin position="1"/>
        <end position="16"/>
    </location>
</feature>
<comment type="caution">
    <text evidence="2">The sequence shown here is derived from an EMBL/GenBank/DDBJ whole genome shotgun (WGS) entry which is preliminary data.</text>
</comment>
<dbReference type="Proteomes" id="UP000288805">
    <property type="component" value="Unassembled WGS sequence"/>
</dbReference>
<evidence type="ECO:0008006" key="4">
    <source>
        <dbReference type="Google" id="ProtNLM"/>
    </source>
</evidence>
<keyword evidence="1" id="KW-0732">Signal</keyword>
<organism evidence="2 3">
    <name type="scientific">Vitis vinifera</name>
    <name type="common">Grape</name>
    <dbReference type="NCBI Taxonomy" id="29760"/>
    <lineage>
        <taxon>Eukaryota</taxon>
        <taxon>Viridiplantae</taxon>
        <taxon>Streptophyta</taxon>
        <taxon>Embryophyta</taxon>
        <taxon>Tracheophyta</taxon>
        <taxon>Spermatophyta</taxon>
        <taxon>Magnoliopsida</taxon>
        <taxon>eudicotyledons</taxon>
        <taxon>Gunneridae</taxon>
        <taxon>Pentapetalae</taxon>
        <taxon>rosids</taxon>
        <taxon>Vitales</taxon>
        <taxon>Vitaceae</taxon>
        <taxon>Viteae</taxon>
        <taxon>Vitis</taxon>
    </lineage>
</organism>
<sequence>MTHLSWLLIWFKALSGLRIKLDKNELISMGKVTDVDILTTELGCKVRKLPYIYLRLPLGASYGSEAVWDVVEVKCGKEGEGWHPCEVSGGYGIDVWKVIRKGWDLFFRRTSLEVDNGRRVKFWIDKWCGKEPLCLSLPSLYALVVSKEA</sequence>